<dbReference type="Proteomes" id="UP001221757">
    <property type="component" value="Unassembled WGS sequence"/>
</dbReference>
<sequence>MSLKLSMLGLFFTCLAIGQLSASRTLKAPRLGFQERFDAAINSGSNDPLFIEMPLDHFNASNKETFPNRYWVNSTYYEAGGPVFLFDSGEQNAEPLLPYYLQEYHGLSAVMQLAKRYRGIAFLWEHRFYGDSLPFPVNENTTADQWQYLNTEQALEDVVFFADSFPTTAINSSSIDPTLLAIHPSSVPWVFLGGSYPGVRGALLRQRNPSTIFASWASSAPVQAQVDMASYYKAAERSLTRNCSADWVAVTKFVDDTLNDSNETLIIDVKFDLLKARLSGPGGNTSAADGLTRQRANATSNVDAASILMDPLDFYQYYGFQDSLLPFCNLLETQNSTAEPLEGGIAAALGIDSAFNAFLVAIGELDYDSIPGNPDDPVQDRSWMRQYCSEYGFYQRGDPENPLSIETSFLSLELFQQQCNETFPDLPPSPQVQLVNKYGGWNMTPSNILFTNGEFDPWRTMGLASIESNSPQRKPTASVPPCNSPAPGDLFFGMTYDRMVHVTDMRVLLIPDSNHSDFKTVGFYSPVSQEPFYTGLGLFQLALDEWLPCFQSSSSTDMLF</sequence>
<dbReference type="PANTHER" id="PTHR11010:SF109">
    <property type="entry name" value="PEPTIDASE, FAMILY S28, PUTATIVE (AFU_ORTHOLOGUE AFUA_4G03790)-RELATED"/>
    <property type="match status" value="1"/>
</dbReference>
<comment type="similarity">
    <text evidence="1">Belongs to the peptidase S28 family.</text>
</comment>
<evidence type="ECO:0000256" key="5">
    <source>
        <dbReference type="ARBA" id="ARBA00023180"/>
    </source>
</evidence>
<dbReference type="GO" id="GO:0006508">
    <property type="term" value="P:proteolysis"/>
    <property type="evidence" value="ECO:0007669"/>
    <property type="project" value="UniProtKB-KW"/>
</dbReference>
<keyword evidence="5" id="KW-0325">Glycoprotein</keyword>
<dbReference type="GO" id="GO:0008239">
    <property type="term" value="F:dipeptidyl-peptidase activity"/>
    <property type="evidence" value="ECO:0007669"/>
    <property type="project" value="TreeGrafter"/>
</dbReference>
<proteinExistence type="inferred from homology"/>
<gene>
    <name evidence="7" type="ORF">B0H17DRAFT_1056266</name>
</gene>
<keyword evidence="4" id="KW-0378">Hydrolase</keyword>
<feature type="signal peptide" evidence="6">
    <location>
        <begin position="1"/>
        <end position="22"/>
    </location>
</feature>
<evidence type="ECO:0000313" key="7">
    <source>
        <dbReference type="EMBL" id="KAJ7695072.1"/>
    </source>
</evidence>
<reference evidence="7" key="1">
    <citation type="submission" date="2023-03" db="EMBL/GenBank/DDBJ databases">
        <title>Massive genome expansion in bonnet fungi (Mycena s.s.) driven by repeated elements and novel gene families across ecological guilds.</title>
        <authorList>
            <consortium name="Lawrence Berkeley National Laboratory"/>
            <person name="Harder C.B."/>
            <person name="Miyauchi S."/>
            <person name="Viragh M."/>
            <person name="Kuo A."/>
            <person name="Thoen E."/>
            <person name="Andreopoulos B."/>
            <person name="Lu D."/>
            <person name="Skrede I."/>
            <person name="Drula E."/>
            <person name="Henrissat B."/>
            <person name="Morin E."/>
            <person name="Kohler A."/>
            <person name="Barry K."/>
            <person name="LaButti K."/>
            <person name="Morin E."/>
            <person name="Salamov A."/>
            <person name="Lipzen A."/>
            <person name="Mereny Z."/>
            <person name="Hegedus B."/>
            <person name="Baldrian P."/>
            <person name="Stursova M."/>
            <person name="Weitz H."/>
            <person name="Taylor A."/>
            <person name="Grigoriev I.V."/>
            <person name="Nagy L.G."/>
            <person name="Martin F."/>
            <person name="Kauserud H."/>
        </authorList>
    </citation>
    <scope>NUCLEOTIDE SEQUENCE</scope>
    <source>
        <strain evidence="7">CBHHK067</strain>
    </source>
</reference>
<dbReference type="InterPro" id="IPR008758">
    <property type="entry name" value="Peptidase_S28"/>
</dbReference>
<name>A0AAD7DMQ0_MYCRO</name>
<protein>
    <submittedName>
        <fullName evidence="7">Serine carboxypeptidase S28-domain-containing protein</fullName>
    </submittedName>
</protein>
<keyword evidence="3 6" id="KW-0732">Signal</keyword>
<dbReference type="GO" id="GO:0070008">
    <property type="term" value="F:serine-type exopeptidase activity"/>
    <property type="evidence" value="ECO:0007669"/>
    <property type="project" value="InterPro"/>
</dbReference>
<evidence type="ECO:0000313" key="8">
    <source>
        <dbReference type="Proteomes" id="UP001221757"/>
    </source>
</evidence>
<organism evidence="7 8">
    <name type="scientific">Mycena rosella</name>
    <name type="common">Pink bonnet</name>
    <name type="synonym">Agaricus rosellus</name>
    <dbReference type="NCBI Taxonomy" id="1033263"/>
    <lineage>
        <taxon>Eukaryota</taxon>
        <taxon>Fungi</taxon>
        <taxon>Dikarya</taxon>
        <taxon>Basidiomycota</taxon>
        <taxon>Agaricomycotina</taxon>
        <taxon>Agaricomycetes</taxon>
        <taxon>Agaricomycetidae</taxon>
        <taxon>Agaricales</taxon>
        <taxon>Marasmiineae</taxon>
        <taxon>Mycenaceae</taxon>
        <taxon>Mycena</taxon>
    </lineage>
</organism>
<dbReference type="PANTHER" id="PTHR11010">
    <property type="entry name" value="PROTEASE S28 PRO-X CARBOXYPEPTIDASE-RELATED"/>
    <property type="match status" value="1"/>
</dbReference>
<dbReference type="Gene3D" id="3.40.50.1820">
    <property type="entry name" value="alpha/beta hydrolase"/>
    <property type="match status" value="2"/>
</dbReference>
<keyword evidence="8" id="KW-1185">Reference proteome</keyword>
<comment type="caution">
    <text evidence="7">The sequence shown here is derived from an EMBL/GenBank/DDBJ whole genome shotgun (WGS) entry which is preliminary data.</text>
</comment>
<keyword evidence="2" id="KW-0645">Protease</keyword>
<evidence type="ECO:0000256" key="4">
    <source>
        <dbReference type="ARBA" id="ARBA00022801"/>
    </source>
</evidence>
<evidence type="ECO:0000256" key="6">
    <source>
        <dbReference type="SAM" id="SignalP"/>
    </source>
</evidence>
<dbReference type="Pfam" id="PF05577">
    <property type="entry name" value="Peptidase_S28"/>
    <property type="match status" value="2"/>
</dbReference>
<dbReference type="AlphaFoldDB" id="A0AAD7DMQ0"/>
<dbReference type="EMBL" id="JARKIE010000039">
    <property type="protein sequence ID" value="KAJ7695072.1"/>
    <property type="molecule type" value="Genomic_DNA"/>
</dbReference>
<accession>A0AAD7DMQ0</accession>
<evidence type="ECO:0000256" key="1">
    <source>
        <dbReference type="ARBA" id="ARBA00011079"/>
    </source>
</evidence>
<feature type="chain" id="PRO_5042289163" evidence="6">
    <location>
        <begin position="23"/>
        <end position="560"/>
    </location>
</feature>
<dbReference type="InterPro" id="IPR029058">
    <property type="entry name" value="AB_hydrolase_fold"/>
</dbReference>
<dbReference type="GO" id="GO:0004180">
    <property type="term" value="F:carboxypeptidase activity"/>
    <property type="evidence" value="ECO:0007669"/>
    <property type="project" value="UniProtKB-KW"/>
</dbReference>
<evidence type="ECO:0000256" key="3">
    <source>
        <dbReference type="ARBA" id="ARBA00022729"/>
    </source>
</evidence>
<evidence type="ECO:0000256" key="2">
    <source>
        <dbReference type="ARBA" id="ARBA00022670"/>
    </source>
</evidence>
<keyword evidence="7" id="KW-0121">Carboxypeptidase</keyword>